<reference evidence="3" key="1">
    <citation type="journal article" date="2019" name="Int. J. Syst. Evol. Microbiol.">
        <title>The Global Catalogue of Microorganisms (GCM) 10K type strain sequencing project: providing services to taxonomists for standard genome sequencing and annotation.</title>
        <authorList>
            <consortium name="The Broad Institute Genomics Platform"/>
            <consortium name="The Broad Institute Genome Sequencing Center for Infectious Disease"/>
            <person name="Wu L."/>
            <person name="Ma J."/>
        </authorList>
    </citation>
    <scope>NUCLEOTIDE SEQUENCE [LARGE SCALE GENOMIC DNA]</scope>
    <source>
        <strain evidence="3">JCM 3325</strain>
    </source>
</reference>
<keyword evidence="3" id="KW-1185">Reference proteome</keyword>
<accession>A0ABN3J0J0</accession>
<feature type="domain" description="Putative restriction endonuclease" evidence="1">
    <location>
        <begin position="24"/>
        <end position="192"/>
    </location>
</feature>
<keyword evidence="2" id="KW-0255">Endonuclease</keyword>
<comment type="caution">
    <text evidence="2">The sequence shown here is derived from an EMBL/GenBank/DDBJ whole genome shotgun (WGS) entry which is preliminary data.</text>
</comment>
<dbReference type="InterPro" id="IPR011335">
    <property type="entry name" value="Restrct_endonuc-II-like"/>
</dbReference>
<protein>
    <submittedName>
        <fullName evidence="2">Uma2 family endonuclease</fullName>
    </submittedName>
</protein>
<organism evidence="2 3">
    <name type="scientific">Actinomadura vinacea</name>
    <dbReference type="NCBI Taxonomy" id="115336"/>
    <lineage>
        <taxon>Bacteria</taxon>
        <taxon>Bacillati</taxon>
        <taxon>Actinomycetota</taxon>
        <taxon>Actinomycetes</taxon>
        <taxon>Streptosporangiales</taxon>
        <taxon>Thermomonosporaceae</taxon>
        <taxon>Actinomadura</taxon>
    </lineage>
</organism>
<name>A0ABN3J0J0_9ACTN</name>
<dbReference type="InterPro" id="IPR008538">
    <property type="entry name" value="Uma2"/>
</dbReference>
<keyword evidence="2" id="KW-0378">Hydrolase</keyword>
<dbReference type="SUPFAM" id="SSF52980">
    <property type="entry name" value="Restriction endonuclease-like"/>
    <property type="match status" value="1"/>
</dbReference>
<dbReference type="GO" id="GO:0004519">
    <property type="term" value="F:endonuclease activity"/>
    <property type="evidence" value="ECO:0007669"/>
    <property type="project" value="UniProtKB-KW"/>
</dbReference>
<dbReference type="Pfam" id="PF05685">
    <property type="entry name" value="Uma2"/>
    <property type="match status" value="1"/>
</dbReference>
<sequence>MIIGGTDAMSAPAGHAHGPYTLYDLDALPEDGRRYELADGWLTELPGDLWHDHAAGRLTDILRQAAHQAGAEVHVAGSARDVSTPAGIRKPDVFAVARDVARAALEQRSRTYYGPDLLLVAEVVTPRTGSEQIDRVRKVAEYAETGIPHYWIVDLEPRPAVTMLRLAGSQPCYRLSGKARAGEEITVAEPFPIRFDPARLSEME</sequence>
<dbReference type="InterPro" id="IPR012296">
    <property type="entry name" value="Nuclease_put_TT1808"/>
</dbReference>
<dbReference type="Gene3D" id="3.90.1570.10">
    <property type="entry name" value="tt1808, chain A"/>
    <property type="match status" value="1"/>
</dbReference>
<evidence type="ECO:0000313" key="2">
    <source>
        <dbReference type="EMBL" id="GAA2419155.1"/>
    </source>
</evidence>
<proteinExistence type="predicted"/>
<gene>
    <name evidence="2" type="ORF">GCM10010191_32680</name>
</gene>
<keyword evidence="2" id="KW-0540">Nuclease</keyword>
<dbReference type="PANTHER" id="PTHR35400:SF3">
    <property type="entry name" value="SLL1072 PROTEIN"/>
    <property type="match status" value="1"/>
</dbReference>
<dbReference type="CDD" id="cd06260">
    <property type="entry name" value="DUF820-like"/>
    <property type="match status" value="1"/>
</dbReference>
<dbReference type="EMBL" id="BAAARW010000012">
    <property type="protein sequence ID" value="GAA2419155.1"/>
    <property type="molecule type" value="Genomic_DNA"/>
</dbReference>
<dbReference type="PANTHER" id="PTHR35400">
    <property type="entry name" value="SLR1083 PROTEIN"/>
    <property type="match status" value="1"/>
</dbReference>
<evidence type="ECO:0000259" key="1">
    <source>
        <dbReference type="Pfam" id="PF05685"/>
    </source>
</evidence>
<dbReference type="Proteomes" id="UP001501231">
    <property type="component" value="Unassembled WGS sequence"/>
</dbReference>
<evidence type="ECO:0000313" key="3">
    <source>
        <dbReference type="Proteomes" id="UP001501231"/>
    </source>
</evidence>